<gene>
    <name evidence="2" type="ORF">LSALG_LOCUS5205</name>
</gene>
<name>A0AA35VKA7_LACSI</name>
<accession>A0AA35VKA7</accession>
<dbReference type="Proteomes" id="UP001177003">
    <property type="component" value="Chromosome 0"/>
</dbReference>
<keyword evidence="3" id="KW-1185">Reference proteome</keyword>
<keyword evidence="1" id="KW-0472">Membrane</keyword>
<dbReference type="EMBL" id="OX465086">
    <property type="protein sequence ID" value="CAI9264562.1"/>
    <property type="molecule type" value="Genomic_DNA"/>
</dbReference>
<evidence type="ECO:0000256" key="1">
    <source>
        <dbReference type="SAM" id="Phobius"/>
    </source>
</evidence>
<proteinExistence type="predicted"/>
<reference evidence="2" key="1">
    <citation type="submission" date="2023-04" db="EMBL/GenBank/DDBJ databases">
        <authorList>
            <person name="Vijverberg K."/>
            <person name="Xiong W."/>
            <person name="Schranz E."/>
        </authorList>
    </citation>
    <scope>NUCLEOTIDE SEQUENCE</scope>
</reference>
<protein>
    <submittedName>
        <fullName evidence="2">Uncharacterized protein</fullName>
    </submittedName>
</protein>
<organism evidence="2 3">
    <name type="scientific">Lactuca saligna</name>
    <name type="common">Willowleaf lettuce</name>
    <dbReference type="NCBI Taxonomy" id="75948"/>
    <lineage>
        <taxon>Eukaryota</taxon>
        <taxon>Viridiplantae</taxon>
        <taxon>Streptophyta</taxon>
        <taxon>Embryophyta</taxon>
        <taxon>Tracheophyta</taxon>
        <taxon>Spermatophyta</taxon>
        <taxon>Magnoliopsida</taxon>
        <taxon>eudicotyledons</taxon>
        <taxon>Gunneridae</taxon>
        <taxon>Pentapetalae</taxon>
        <taxon>asterids</taxon>
        <taxon>campanulids</taxon>
        <taxon>Asterales</taxon>
        <taxon>Asteraceae</taxon>
        <taxon>Cichorioideae</taxon>
        <taxon>Cichorieae</taxon>
        <taxon>Lactucinae</taxon>
        <taxon>Lactuca</taxon>
    </lineage>
</organism>
<feature type="transmembrane region" description="Helical" evidence="1">
    <location>
        <begin position="35"/>
        <end position="54"/>
    </location>
</feature>
<keyword evidence="1" id="KW-1133">Transmembrane helix</keyword>
<evidence type="ECO:0000313" key="2">
    <source>
        <dbReference type="EMBL" id="CAI9264562.1"/>
    </source>
</evidence>
<dbReference type="AlphaFoldDB" id="A0AA35VKA7"/>
<keyword evidence="1" id="KW-0812">Transmembrane</keyword>
<evidence type="ECO:0000313" key="3">
    <source>
        <dbReference type="Proteomes" id="UP001177003"/>
    </source>
</evidence>
<sequence>MEAYNEIKGGGDGLLVTKWRPEVVAIGGYCCNRRLTGVVVLILLPPFFLISVGFRCRGMEKLPGIEGNNKLSLGMKLLGGGSGCLRVAGDVLPAFMEEESDREKREEVDDLCRMKALMHSFYNAPFISLTIYPDILPQNPTFHLSFPFLLLHLLATSLHRRPSSLPPLSPPFVFAAAAPTQVLLWNSFYHRPSSSTDSTIYIASLFRAF</sequence>